<dbReference type="InterPro" id="IPR050189">
    <property type="entry name" value="MFS_Efflux_Transporters"/>
</dbReference>
<dbReference type="InterPro" id="IPR020846">
    <property type="entry name" value="MFS_dom"/>
</dbReference>
<feature type="transmembrane region" description="Helical" evidence="7">
    <location>
        <begin position="12"/>
        <end position="33"/>
    </location>
</feature>
<proteinExistence type="predicted"/>
<dbReference type="InterPro" id="IPR036259">
    <property type="entry name" value="MFS_trans_sf"/>
</dbReference>
<feature type="transmembrane region" description="Helical" evidence="7">
    <location>
        <begin position="142"/>
        <end position="165"/>
    </location>
</feature>
<evidence type="ECO:0000256" key="1">
    <source>
        <dbReference type="ARBA" id="ARBA00004651"/>
    </source>
</evidence>
<keyword evidence="5 7" id="KW-0472">Membrane</keyword>
<evidence type="ECO:0000256" key="7">
    <source>
        <dbReference type="SAM" id="Phobius"/>
    </source>
</evidence>
<dbReference type="Gene3D" id="1.20.1250.20">
    <property type="entry name" value="MFS general substrate transporter like domains"/>
    <property type="match status" value="1"/>
</dbReference>
<organism evidence="9 10">
    <name type="scientific">Streptomyces incarnatus</name>
    <dbReference type="NCBI Taxonomy" id="665007"/>
    <lineage>
        <taxon>Bacteria</taxon>
        <taxon>Bacillati</taxon>
        <taxon>Actinomycetota</taxon>
        <taxon>Actinomycetes</taxon>
        <taxon>Kitasatosporales</taxon>
        <taxon>Streptomycetaceae</taxon>
        <taxon>Streptomyces</taxon>
    </lineage>
</organism>
<evidence type="ECO:0000259" key="8">
    <source>
        <dbReference type="PROSITE" id="PS50850"/>
    </source>
</evidence>
<evidence type="ECO:0000256" key="3">
    <source>
        <dbReference type="ARBA" id="ARBA00022692"/>
    </source>
</evidence>
<feature type="transmembrane region" description="Helical" evidence="7">
    <location>
        <begin position="369"/>
        <end position="392"/>
    </location>
</feature>
<feature type="transmembrane region" description="Helical" evidence="7">
    <location>
        <begin position="212"/>
        <end position="234"/>
    </location>
</feature>
<evidence type="ECO:0000256" key="6">
    <source>
        <dbReference type="SAM" id="MobiDB-lite"/>
    </source>
</evidence>
<gene>
    <name evidence="9" type="ORF">ABB07_37095</name>
</gene>
<feature type="region of interest" description="Disordered" evidence="6">
    <location>
        <begin position="408"/>
        <end position="429"/>
    </location>
</feature>
<dbReference type="Proteomes" id="UP000035366">
    <property type="component" value="Chromosome"/>
</dbReference>
<dbReference type="PANTHER" id="PTHR43124">
    <property type="entry name" value="PURINE EFFLUX PUMP PBUE"/>
    <property type="match status" value="1"/>
</dbReference>
<evidence type="ECO:0000256" key="4">
    <source>
        <dbReference type="ARBA" id="ARBA00022989"/>
    </source>
</evidence>
<dbReference type="SUPFAM" id="SSF103473">
    <property type="entry name" value="MFS general substrate transporter"/>
    <property type="match status" value="1"/>
</dbReference>
<accession>A0ABM5TWH9</accession>
<feature type="transmembrane region" description="Helical" evidence="7">
    <location>
        <begin position="246"/>
        <end position="263"/>
    </location>
</feature>
<feature type="transmembrane region" description="Helical" evidence="7">
    <location>
        <begin position="275"/>
        <end position="293"/>
    </location>
</feature>
<dbReference type="PROSITE" id="PS50850">
    <property type="entry name" value="MFS"/>
    <property type="match status" value="1"/>
</dbReference>
<dbReference type="PANTHER" id="PTHR43124:SF3">
    <property type="entry name" value="CHLORAMPHENICOL EFFLUX PUMP RV0191"/>
    <property type="match status" value="1"/>
</dbReference>
<keyword evidence="3 7" id="KW-0812">Transmembrane</keyword>
<keyword evidence="2" id="KW-1003">Cell membrane</keyword>
<keyword evidence="4 7" id="KW-1133">Transmembrane helix</keyword>
<protein>
    <submittedName>
        <fullName evidence="9">MFS transporter</fullName>
    </submittedName>
</protein>
<name>A0ABM5TWH9_9ACTN</name>
<reference evidence="9 10" key="1">
    <citation type="journal article" date="2015" name="ISME J.">
        <title>Draft Genome Sequence of Streptomyces incarnatus NRRL8089, which Produces the Nucleoside Antibiotic Sinefungin.</title>
        <authorList>
            <person name="Oshima K."/>
            <person name="Hattori M."/>
            <person name="Shimizu H."/>
            <person name="Fukuda K."/>
            <person name="Nemoto M."/>
            <person name="Inagaki K."/>
            <person name="Tamura T."/>
        </authorList>
    </citation>
    <scope>NUCLEOTIDE SEQUENCE [LARGE SCALE GENOMIC DNA]</scope>
    <source>
        <strain evidence="9 10">NRRL 8089</strain>
    </source>
</reference>
<feature type="domain" description="Major facilitator superfamily (MFS) profile" evidence="8">
    <location>
        <begin position="15"/>
        <end position="390"/>
    </location>
</feature>
<feature type="transmembrane region" description="Helical" evidence="7">
    <location>
        <begin position="106"/>
        <end position="130"/>
    </location>
</feature>
<evidence type="ECO:0000256" key="5">
    <source>
        <dbReference type="ARBA" id="ARBA00023136"/>
    </source>
</evidence>
<feature type="transmembrane region" description="Helical" evidence="7">
    <location>
        <begin position="53"/>
        <end position="74"/>
    </location>
</feature>
<evidence type="ECO:0000313" key="9">
    <source>
        <dbReference type="EMBL" id="AKJ15480.1"/>
    </source>
</evidence>
<sequence>MSSTPGTTPGKLPFVVWVLAAGTFLMGTTEFVIAGLLPELSGDLGVSTSKAGLLITAFALGMIVGSPAMAMATLRLPQRRTLILALTVFSLGHVVAALSASFTVVLIARVVTALATGAFWSVGAVVATAAAGPAAATRAMGVMIGGLTLANVVGVPIGSFAGQYAGWRSPFWALAALSALAAAFIGRFIPARKQRATVSLRAECGALRHGRLWLALTAAMLIMGGVLATYSYLTPLLTDRAGIPEAAVPLVLVAFGIGALGGTTTGGRLGDRRPMATTVVAAAATALVLLLLIPLSTNPVTVTTLVLLMGLTGFTVNPVVTALAVRFAGEAPTLASALSTSAFNVGIAVGSAIAGTALNSTLGLTGPPLVGAVFAALTLLPLTALAASGGGVRTARIVGQRTAPHGAVLSPGQAAEGGRPVERVSSTTW</sequence>
<evidence type="ECO:0000313" key="10">
    <source>
        <dbReference type="Proteomes" id="UP000035366"/>
    </source>
</evidence>
<dbReference type="InterPro" id="IPR011701">
    <property type="entry name" value="MFS"/>
</dbReference>
<feature type="transmembrane region" description="Helical" evidence="7">
    <location>
        <begin position="305"/>
        <end position="325"/>
    </location>
</feature>
<dbReference type="Pfam" id="PF07690">
    <property type="entry name" value="MFS_1"/>
    <property type="match status" value="1"/>
</dbReference>
<feature type="transmembrane region" description="Helical" evidence="7">
    <location>
        <begin position="337"/>
        <end position="357"/>
    </location>
</feature>
<evidence type="ECO:0000256" key="2">
    <source>
        <dbReference type="ARBA" id="ARBA00022475"/>
    </source>
</evidence>
<comment type="subcellular location">
    <subcellularLocation>
        <location evidence="1">Cell membrane</location>
        <topology evidence="1">Multi-pass membrane protein</topology>
    </subcellularLocation>
</comment>
<feature type="transmembrane region" description="Helical" evidence="7">
    <location>
        <begin position="81"/>
        <end position="100"/>
    </location>
</feature>
<feature type="transmembrane region" description="Helical" evidence="7">
    <location>
        <begin position="171"/>
        <end position="191"/>
    </location>
</feature>
<dbReference type="EMBL" id="CP011497">
    <property type="protein sequence ID" value="AKJ15480.1"/>
    <property type="molecule type" value="Genomic_DNA"/>
</dbReference>
<dbReference type="CDD" id="cd17324">
    <property type="entry name" value="MFS_NepI_like"/>
    <property type="match status" value="1"/>
</dbReference>
<keyword evidence="10" id="KW-1185">Reference proteome</keyword>
<dbReference type="RefSeq" id="WP_208902921.1">
    <property type="nucleotide sequence ID" value="NZ_CP011497.1"/>
</dbReference>